<feature type="coiled-coil region" evidence="4">
    <location>
        <begin position="953"/>
        <end position="987"/>
    </location>
</feature>
<feature type="coiled-coil region" evidence="4">
    <location>
        <begin position="453"/>
        <end position="567"/>
    </location>
</feature>
<sequence>MFNLGNNQRSWQWSVPRMKTLRSKFKKTESQDWNKYDEKLMQAVDYNDPPRVTSLLRKKNLVPTKLDSEGKSAFHLAAMRGGLECMEVILAHEVDMMITDGSGLNVLHLAAKYGHPQCVRRLLQEACPVNVADSSGRTALHHAALSGCISCTELLCDFKAALNSKDQDGSTPLILAAQMSHSELCHYLLHRGAQVNARDLQGRTALMLACENDSVETVEVLVHSGARVSIVDSLGHDAVHYSMASGNALIQHFLQETAHQKSWASEEDVADKLAQPTSLEQSPTHLKEKRITQRKRKAPPPPGIQNQRVPQTLEQNSPSTGNNDSLELEQDRVAQPSKDDQEVCEEIKFLRQEHVQLLQKIRGLEQEDLDGNSMEKQIRDLQKQLADKEEESDHFSKEVSTLQSRLSLPENEKENTSDDVDTLQDEEAEMLRLSDVEMLLSKKSQDSSMEELLATLQEQVASLTAQNKELQEKIQILENYEKDDVDMEASADFIPIILYDSLKTEFDRLKEQYLEAQTALNTPQVVSVEDTSASCKLVPIEAYEQLKEEYEKQLQALKETLKESGSETNLGKLRLNLEGMGGLDGETNLEAEGKEELIRMLMDSQAKYKKAMAEVEMLQEQIQVDILSVEESESLMTHKADAESLQSDLEKVRMDLQRALEDLRQKDTMVKELENRLNTAEGSSAQHSSQEEHERSVSLSSSLEEVTKEKALLLDQYNKAEEELKTLRKSLEERERSLESPPVSFRDSEEHRELKSLLSEQIKRHDKVKKKYDKLKAEHEKNQKDLVSLKEQLSSMSIPEQMHNEVEEKLNESLTEANEKLLELQKKYNTVQQEMAQLQKNVEQHKEEAIPLMEHTKVKESLQVSIQELKSKVNKLEQALAKKNQEVCQLQKELETRKDVTTSLEEHEQIRCTLQAEVNTLNLKLNDLMKKHEKTCTEVFQVQREALFMKSEKHAAEDQLAAVQKQLENLKSESQRVQELHKHIEDSANLVREKDKKITEVSKEVFRLKEALNSLSQLSSQAGILPKAMSQHQNQNQQQGEAELLQKRVKALQQQLTEAERQFKSTIIFYRTHLLNAAQGQMGEDVLRLLQQILSMQRLVAQG</sequence>
<dbReference type="Gene3D" id="1.25.40.20">
    <property type="entry name" value="Ankyrin repeat-containing domain"/>
    <property type="match status" value="2"/>
</dbReference>
<dbReference type="InterPro" id="IPR036770">
    <property type="entry name" value="Ankyrin_rpt-contain_sf"/>
</dbReference>
<feature type="compositionally biased region" description="Basic and acidic residues" evidence="5">
    <location>
        <begin position="376"/>
        <end position="397"/>
    </location>
</feature>
<feature type="region of interest" description="Disordered" evidence="5">
    <location>
        <begin position="732"/>
        <end position="751"/>
    </location>
</feature>
<dbReference type="CTD" id="170961"/>
<keyword evidence="1" id="KW-0677">Repeat</keyword>
<name>A0A6P7ZKN8_9AMPH</name>
<dbReference type="InterPro" id="IPR042420">
    <property type="entry name" value="RAI14/UACA"/>
</dbReference>
<evidence type="ECO:0000256" key="5">
    <source>
        <dbReference type="SAM" id="MobiDB-lite"/>
    </source>
</evidence>
<evidence type="ECO:0000256" key="1">
    <source>
        <dbReference type="ARBA" id="ARBA00022737"/>
    </source>
</evidence>
<dbReference type="Pfam" id="PF12796">
    <property type="entry name" value="Ank_2"/>
    <property type="match status" value="1"/>
</dbReference>
<keyword evidence="6" id="KW-1185">Reference proteome</keyword>
<organism evidence="6 7">
    <name type="scientific">Microcaecilia unicolor</name>
    <dbReference type="NCBI Taxonomy" id="1415580"/>
    <lineage>
        <taxon>Eukaryota</taxon>
        <taxon>Metazoa</taxon>
        <taxon>Chordata</taxon>
        <taxon>Craniata</taxon>
        <taxon>Vertebrata</taxon>
        <taxon>Euteleostomi</taxon>
        <taxon>Amphibia</taxon>
        <taxon>Gymnophiona</taxon>
        <taxon>Siphonopidae</taxon>
        <taxon>Microcaecilia</taxon>
    </lineage>
</organism>
<dbReference type="RefSeq" id="XP_030075135.1">
    <property type="nucleotide sequence ID" value="XM_030219275.1"/>
</dbReference>
<dbReference type="SUPFAM" id="SSF48403">
    <property type="entry name" value="Ankyrin repeat"/>
    <property type="match status" value="1"/>
</dbReference>
<feature type="region of interest" description="Disordered" evidence="5">
    <location>
        <begin position="678"/>
        <end position="703"/>
    </location>
</feature>
<dbReference type="InterPro" id="IPR002110">
    <property type="entry name" value="Ankyrin_rpt"/>
</dbReference>
<feature type="repeat" description="ANK" evidence="3">
    <location>
        <begin position="201"/>
        <end position="233"/>
    </location>
</feature>
<feature type="repeat" description="ANK" evidence="3">
    <location>
        <begin position="135"/>
        <end position="167"/>
    </location>
</feature>
<feature type="compositionally biased region" description="Polar residues" evidence="5">
    <location>
        <begin position="275"/>
        <end position="284"/>
    </location>
</feature>
<keyword evidence="2 4" id="KW-0175">Coiled coil</keyword>
<evidence type="ECO:0000256" key="4">
    <source>
        <dbReference type="SAM" id="Coils"/>
    </source>
</evidence>
<feature type="repeat" description="ANK" evidence="3">
    <location>
        <begin position="69"/>
        <end position="101"/>
    </location>
</feature>
<dbReference type="PANTHER" id="PTHR24129:SF0">
    <property type="entry name" value="ANKYCORBIN"/>
    <property type="match status" value="1"/>
</dbReference>
<dbReference type="GeneID" id="115480533"/>
<evidence type="ECO:0000313" key="7">
    <source>
        <dbReference type="RefSeq" id="XP_030075135.1"/>
    </source>
</evidence>
<keyword evidence="3" id="KW-0040">ANK repeat</keyword>
<dbReference type="SMART" id="SM00248">
    <property type="entry name" value="ANK"/>
    <property type="match status" value="5"/>
</dbReference>
<reference evidence="6" key="1">
    <citation type="submission" date="2024-06" db="UniProtKB">
        <authorList>
            <consortium name="RefSeq"/>
        </authorList>
    </citation>
    <scope>NUCLEOTIDE SEQUENCE [LARGE SCALE GENOMIC DNA]</scope>
</reference>
<feature type="region of interest" description="Disordered" evidence="5">
    <location>
        <begin position="372"/>
        <end position="421"/>
    </location>
</feature>
<dbReference type="GO" id="GO:0003779">
    <property type="term" value="F:actin binding"/>
    <property type="evidence" value="ECO:0007669"/>
    <property type="project" value="InterPro"/>
</dbReference>
<evidence type="ECO:0000256" key="2">
    <source>
        <dbReference type="ARBA" id="ARBA00023054"/>
    </source>
</evidence>
<feature type="compositionally biased region" description="Basic and acidic residues" evidence="5">
    <location>
        <begin position="329"/>
        <end position="340"/>
    </location>
</feature>
<reference evidence="7" key="2">
    <citation type="submission" date="2025-08" db="UniProtKB">
        <authorList>
            <consortium name="RefSeq"/>
        </authorList>
    </citation>
    <scope>IDENTIFICATION</scope>
</reference>
<protein>
    <submittedName>
        <fullName evidence="7">Ankyrin repeat domain-containing protein 24 isoform X1</fullName>
    </submittedName>
</protein>
<dbReference type="Pfam" id="PF00023">
    <property type="entry name" value="Ank"/>
    <property type="match status" value="1"/>
</dbReference>
<dbReference type="AlphaFoldDB" id="A0A6P7ZKN8"/>
<dbReference type="PROSITE" id="PS50297">
    <property type="entry name" value="ANK_REP_REGION"/>
    <property type="match status" value="4"/>
</dbReference>
<accession>A0A6P7ZKN8</accession>
<evidence type="ECO:0000313" key="6">
    <source>
        <dbReference type="Proteomes" id="UP000515156"/>
    </source>
</evidence>
<feature type="region of interest" description="Disordered" evidence="5">
    <location>
        <begin position="265"/>
        <end position="340"/>
    </location>
</feature>
<dbReference type="OrthoDB" id="341259at2759"/>
<feature type="compositionally biased region" description="Polar residues" evidence="5">
    <location>
        <begin position="304"/>
        <end position="325"/>
    </location>
</feature>
<feature type="repeat" description="ANK" evidence="3">
    <location>
        <begin position="102"/>
        <end position="134"/>
    </location>
</feature>
<proteinExistence type="predicted"/>
<gene>
    <name evidence="7" type="primary">ANKRD24</name>
</gene>
<dbReference type="FunCoup" id="A0A6P7ZKN8">
    <property type="interactions" value="31"/>
</dbReference>
<dbReference type="PANTHER" id="PTHR24129">
    <property type="entry name" value="ANKYCORBIN"/>
    <property type="match status" value="1"/>
</dbReference>
<feature type="repeat" description="ANK" evidence="3">
    <location>
        <begin position="168"/>
        <end position="200"/>
    </location>
</feature>
<dbReference type="Proteomes" id="UP000515156">
    <property type="component" value="Chromosome 11"/>
</dbReference>
<dbReference type="InParanoid" id="A0A6P7ZKN8"/>
<evidence type="ECO:0000256" key="3">
    <source>
        <dbReference type="PROSITE-ProRule" id="PRU00023"/>
    </source>
</evidence>
<feature type="coiled-coil region" evidence="4">
    <location>
        <begin position="1035"/>
        <end position="1062"/>
    </location>
</feature>
<dbReference type="KEGG" id="muo:115480533"/>
<dbReference type="PROSITE" id="PS50088">
    <property type="entry name" value="ANK_REPEAT"/>
    <property type="match status" value="5"/>
</dbReference>